<proteinExistence type="predicted"/>
<organism evidence="2 3">
    <name type="scientific">Clostridium bovifaecis</name>
    <dbReference type="NCBI Taxonomy" id="2184719"/>
    <lineage>
        <taxon>Bacteria</taxon>
        <taxon>Bacillati</taxon>
        <taxon>Bacillota</taxon>
        <taxon>Clostridia</taxon>
        <taxon>Eubacteriales</taxon>
        <taxon>Clostridiaceae</taxon>
        <taxon>Clostridium</taxon>
    </lineage>
</organism>
<keyword evidence="3" id="KW-1185">Reference proteome</keyword>
<dbReference type="EMBL" id="CP046522">
    <property type="protein sequence ID" value="QGU96339.1"/>
    <property type="molecule type" value="Genomic_DNA"/>
</dbReference>
<reference evidence="2 3" key="1">
    <citation type="submission" date="2019-12" db="EMBL/GenBank/DDBJ databases">
        <title>Genome sequenceing of Clostridium bovifaecis.</title>
        <authorList>
            <person name="Yao Y."/>
        </authorList>
    </citation>
    <scope>NUCLEOTIDE SEQUENCE [LARGE SCALE GENOMIC DNA]</scope>
    <source>
        <strain evidence="2 3">BXX</strain>
    </source>
</reference>
<evidence type="ECO:0000313" key="2">
    <source>
        <dbReference type="EMBL" id="QGU96339.1"/>
    </source>
</evidence>
<protein>
    <submittedName>
        <fullName evidence="2">M28 family peptidase</fullName>
    </submittedName>
</protein>
<dbReference type="AlphaFoldDB" id="A0A6I6ERQ2"/>
<evidence type="ECO:0000313" key="3">
    <source>
        <dbReference type="Proteomes" id="UP000422764"/>
    </source>
</evidence>
<dbReference type="Pfam" id="PF04389">
    <property type="entry name" value="Peptidase_M28"/>
    <property type="match status" value="1"/>
</dbReference>
<dbReference type="InterPro" id="IPR007484">
    <property type="entry name" value="Peptidase_M28"/>
</dbReference>
<sequence length="171" mass="18695">MRSILKISAVIAITVTFTSCSFKGNSVNSMDNKKQIINSKQSTQVNTRAKIPSVEEVANTLSSDEFQRRLVDSEGNEKATEYISGVFKTIGLETLFEDSYYQNYYQVVLDTYGGDISNRNLKLVSNVVGIIKGKEGKRAMVVSAHFDHIGYKDGKLIKGALDNASGVAALA</sequence>
<dbReference type="SUPFAM" id="SSF53187">
    <property type="entry name" value="Zn-dependent exopeptidases"/>
    <property type="match status" value="1"/>
</dbReference>
<gene>
    <name evidence="2" type="ORF">GOM49_15665</name>
</gene>
<accession>A0A6I6ERQ2</accession>
<name>A0A6I6ERQ2_9CLOT</name>
<dbReference type="Proteomes" id="UP000422764">
    <property type="component" value="Chromosome"/>
</dbReference>
<feature type="domain" description="Peptidase M28" evidence="1">
    <location>
        <begin position="126"/>
        <end position="170"/>
    </location>
</feature>
<dbReference type="PROSITE" id="PS51257">
    <property type="entry name" value="PROKAR_LIPOPROTEIN"/>
    <property type="match status" value="1"/>
</dbReference>
<evidence type="ECO:0000259" key="1">
    <source>
        <dbReference type="Pfam" id="PF04389"/>
    </source>
</evidence>
<dbReference type="Gene3D" id="3.40.630.10">
    <property type="entry name" value="Zn peptidases"/>
    <property type="match status" value="1"/>
</dbReference>